<evidence type="ECO:0000313" key="1">
    <source>
        <dbReference type="EMBL" id="MFC6759805.1"/>
    </source>
</evidence>
<organism evidence="1 2">
    <name type="scientific">Sulfitobacter porphyrae</name>
    <dbReference type="NCBI Taxonomy" id="1246864"/>
    <lineage>
        <taxon>Bacteria</taxon>
        <taxon>Pseudomonadati</taxon>
        <taxon>Pseudomonadota</taxon>
        <taxon>Alphaproteobacteria</taxon>
        <taxon>Rhodobacterales</taxon>
        <taxon>Roseobacteraceae</taxon>
        <taxon>Sulfitobacter</taxon>
    </lineage>
</organism>
<evidence type="ECO:0000313" key="2">
    <source>
        <dbReference type="Proteomes" id="UP001596353"/>
    </source>
</evidence>
<keyword evidence="2" id="KW-1185">Reference proteome</keyword>
<dbReference type="EMBL" id="JBHSWG010000001">
    <property type="protein sequence ID" value="MFC6759805.1"/>
    <property type="molecule type" value="Genomic_DNA"/>
</dbReference>
<proteinExistence type="predicted"/>
<gene>
    <name evidence="1" type="ORF">ACFQFQ_10335</name>
</gene>
<comment type="caution">
    <text evidence="1">The sequence shown here is derived from an EMBL/GenBank/DDBJ whole genome shotgun (WGS) entry which is preliminary data.</text>
</comment>
<dbReference type="Proteomes" id="UP001596353">
    <property type="component" value="Unassembled WGS sequence"/>
</dbReference>
<sequence>MGFIVHPGILARQGRGDHQWFRPEGGVIGRAAKPRTGDLAPSHFVKIAENGENEPIAVTRLR</sequence>
<reference evidence="2" key="1">
    <citation type="journal article" date="2019" name="Int. J. Syst. Evol. Microbiol.">
        <title>The Global Catalogue of Microorganisms (GCM) 10K type strain sequencing project: providing services to taxonomists for standard genome sequencing and annotation.</title>
        <authorList>
            <consortium name="The Broad Institute Genomics Platform"/>
            <consortium name="The Broad Institute Genome Sequencing Center for Infectious Disease"/>
            <person name="Wu L."/>
            <person name="Ma J."/>
        </authorList>
    </citation>
    <scope>NUCLEOTIDE SEQUENCE [LARGE SCALE GENOMIC DNA]</scope>
    <source>
        <strain evidence="2">CCUG 66188</strain>
    </source>
</reference>
<protein>
    <submittedName>
        <fullName evidence="1">Uncharacterized protein</fullName>
    </submittedName>
</protein>
<name>A0ABW2B275_9RHOB</name>
<accession>A0ABW2B275</accession>